<evidence type="ECO:0000313" key="3">
    <source>
        <dbReference type="Proteomes" id="UP000326759"/>
    </source>
</evidence>
<feature type="compositionally biased region" description="Polar residues" evidence="1">
    <location>
        <begin position="65"/>
        <end position="94"/>
    </location>
</feature>
<organism evidence="2 3">
    <name type="scientific">Armadillidium nasatum</name>
    <dbReference type="NCBI Taxonomy" id="96803"/>
    <lineage>
        <taxon>Eukaryota</taxon>
        <taxon>Metazoa</taxon>
        <taxon>Ecdysozoa</taxon>
        <taxon>Arthropoda</taxon>
        <taxon>Crustacea</taxon>
        <taxon>Multicrustacea</taxon>
        <taxon>Malacostraca</taxon>
        <taxon>Eumalacostraca</taxon>
        <taxon>Peracarida</taxon>
        <taxon>Isopoda</taxon>
        <taxon>Oniscidea</taxon>
        <taxon>Crinocheta</taxon>
        <taxon>Armadillidiidae</taxon>
        <taxon>Armadillidium</taxon>
    </lineage>
</organism>
<evidence type="ECO:0000256" key="1">
    <source>
        <dbReference type="SAM" id="MobiDB-lite"/>
    </source>
</evidence>
<feature type="region of interest" description="Disordered" evidence="1">
    <location>
        <begin position="52"/>
        <end position="103"/>
    </location>
</feature>
<evidence type="ECO:0000313" key="2">
    <source>
        <dbReference type="EMBL" id="KAB7502378.1"/>
    </source>
</evidence>
<accession>A0A5N5T8K9</accession>
<gene>
    <name evidence="2" type="ORF">Anas_07604</name>
</gene>
<dbReference type="EMBL" id="SEYY01007715">
    <property type="protein sequence ID" value="KAB7502378.1"/>
    <property type="molecule type" value="Genomic_DNA"/>
</dbReference>
<name>A0A5N5T8K9_9CRUS</name>
<proteinExistence type="predicted"/>
<protein>
    <submittedName>
        <fullName evidence="2">Uncharacterized protein</fullName>
    </submittedName>
</protein>
<sequence>MLLLKDLQYQRNLLKKKKGWFDSLVSWMNDLIIGCKICLFKSFSHSPENCSNEVLHKDGNPAQLPESSASSPQTELETSEFKTQVLQSGKQTRPPNLDKLTENEQIKVDQSEIGVKLKPSLGNYHSFSFVVHFKYITSEKFSTLKIWKTSQQQ</sequence>
<reference evidence="2 3" key="1">
    <citation type="journal article" date="2019" name="PLoS Biol.">
        <title>Sex chromosomes control vertical transmission of feminizing Wolbachia symbionts in an isopod.</title>
        <authorList>
            <person name="Becking T."/>
            <person name="Chebbi M.A."/>
            <person name="Giraud I."/>
            <person name="Moumen B."/>
            <person name="Laverre T."/>
            <person name="Caubet Y."/>
            <person name="Peccoud J."/>
            <person name="Gilbert C."/>
            <person name="Cordaux R."/>
        </authorList>
    </citation>
    <scope>NUCLEOTIDE SEQUENCE [LARGE SCALE GENOMIC DNA]</scope>
    <source>
        <strain evidence="2">ANa2</strain>
        <tissue evidence="2">Whole body excluding digestive tract and cuticle</tissue>
    </source>
</reference>
<dbReference type="AlphaFoldDB" id="A0A5N5T8K9"/>
<keyword evidence="3" id="KW-1185">Reference proteome</keyword>
<dbReference type="Proteomes" id="UP000326759">
    <property type="component" value="Unassembled WGS sequence"/>
</dbReference>
<comment type="caution">
    <text evidence="2">The sequence shown here is derived from an EMBL/GenBank/DDBJ whole genome shotgun (WGS) entry which is preliminary data.</text>
</comment>